<dbReference type="Proteomes" id="UP001175228">
    <property type="component" value="Unassembled WGS sequence"/>
</dbReference>
<protein>
    <recommendedName>
        <fullName evidence="3">Reverse transcriptase zinc-binding domain-containing protein</fullName>
    </recommendedName>
</protein>
<proteinExistence type="predicted"/>
<comment type="caution">
    <text evidence="1">The sequence shown here is derived from an EMBL/GenBank/DDBJ whole genome shotgun (WGS) entry which is preliminary data.</text>
</comment>
<feature type="non-terminal residue" evidence="1">
    <location>
        <position position="1"/>
    </location>
</feature>
<accession>A0AA39UCF9</accession>
<organism evidence="1 2">
    <name type="scientific">Armillaria luteobubalina</name>
    <dbReference type="NCBI Taxonomy" id="153913"/>
    <lineage>
        <taxon>Eukaryota</taxon>
        <taxon>Fungi</taxon>
        <taxon>Dikarya</taxon>
        <taxon>Basidiomycota</taxon>
        <taxon>Agaricomycotina</taxon>
        <taxon>Agaricomycetes</taxon>
        <taxon>Agaricomycetidae</taxon>
        <taxon>Agaricales</taxon>
        <taxon>Marasmiineae</taxon>
        <taxon>Physalacriaceae</taxon>
        <taxon>Armillaria</taxon>
    </lineage>
</organism>
<evidence type="ECO:0000313" key="2">
    <source>
        <dbReference type="Proteomes" id="UP001175228"/>
    </source>
</evidence>
<sequence>ECLKCRVTENMEHILIDCSMNGHALLWDLAKELWETTGREWIPITYSIALRVTLVQIQNKEGDVNMAVTHVRIVPIGRSEAECM</sequence>
<reference evidence="1" key="1">
    <citation type="submission" date="2023-06" db="EMBL/GenBank/DDBJ databases">
        <authorList>
            <consortium name="Lawrence Berkeley National Laboratory"/>
            <person name="Ahrendt S."/>
            <person name="Sahu N."/>
            <person name="Indic B."/>
            <person name="Wong-Bajracharya J."/>
            <person name="Merenyi Z."/>
            <person name="Ke H.-M."/>
            <person name="Monk M."/>
            <person name="Kocsube S."/>
            <person name="Drula E."/>
            <person name="Lipzen A."/>
            <person name="Balint B."/>
            <person name="Henrissat B."/>
            <person name="Andreopoulos B."/>
            <person name="Martin F.M."/>
            <person name="Harder C.B."/>
            <person name="Rigling D."/>
            <person name="Ford K.L."/>
            <person name="Foster G.D."/>
            <person name="Pangilinan J."/>
            <person name="Papanicolaou A."/>
            <person name="Barry K."/>
            <person name="LaButti K."/>
            <person name="Viragh M."/>
            <person name="Koriabine M."/>
            <person name="Yan M."/>
            <person name="Riley R."/>
            <person name="Champramary S."/>
            <person name="Plett K.L."/>
            <person name="Tsai I.J."/>
            <person name="Slot J."/>
            <person name="Sipos G."/>
            <person name="Plett J."/>
            <person name="Nagy L.G."/>
            <person name="Grigoriev I.V."/>
        </authorList>
    </citation>
    <scope>NUCLEOTIDE SEQUENCE</scope>
    <source>
        <strain evidence="1">HWK02</strain>
    </source>
</reference>
<evidence type="ECO:0000313" key="1">
    <source>
        <dbReference type="EMBL" id="KAK0477209.1"/>
    </source>
</evidence>
<evidence type="ECO:0008006" key="3">
    <source>
        <dbReference type="Google" id="ProtNLM"/>
    </source>
</evidence>
<name>A0AA39UCF9_9AGAR</name>
<gene>
    <name evidence="1" type="ORF">EDD18DRAFT_1087760</name>
</gene>
<keyword evidence="2" id="KW-1185">Reference proteome</keyword>
<dbReference type="EMBL" id="JAUEPU010000111">
    <property type="protein sequence ID" value="KAK0477209.1"/>
    <property type="molecule type" value="Genomic_DNA"/>
</dbReference>
<dbReference type="AlphaFoldDB" id="A0AA39UCF9"/>